<dbReference type="InterPro" id="IPR006311">
    <property type="entry name" value="TAT_signal"/>
</dbReference>
<evidence type="ECO:0000313" key="7">
    <source>
        <dbReference type="Proteomes" id="UP001596060"/>
    </source>
</evidence>
<dbReference type="SUPFAM" id="SSF53850">
    <property type="entry name" value="Periplasmic binding protein-like II"/>
    <property type="match status" value="1"/>
</dbReference>
<feature type="chain" id="PRO_5046674688" evidence="4">
    <location>
        <begin position="34"/>
        <end position="540"/>
    </location>
</feature>
<dbReference type="InterPro" id="IPR039424">
    <property type="entry name" value="SBP_5"/>
</dbReference>
<feature type="domain" description="Solute-binding protein family 5" evidence="5">
    <location>
        <begin position="87"/>
        <end position="448"/>
    </location>
</feature>
<feature type="signal peptide" evidence="4">
    <location>
        <begin position="1"/>
        <end position="33"/>
    </location>
</feature>
<dbReference type="Proteomes" id="UP001596060">
    <property type="component" value="Unassembled WGS sequence"/>
</dbReference>
<evidence type="ECO:0000256" key="3">
    <source>
        <dbReference type="ARBA" id="ARBA00022729"/>
    </source>
</evidence>
<evidence type="ECO:0000313" key="6">
    <source>
        <dbReference type="EMBL" id="MFC5508604.1"/>
    </source>
</evidence>
<name>A0ABW0P7H2_9HYPH</name>
<accession>A0ABW0P7H2</accession>
<evidence type="ECO:0000256" key="1">
    <source>
        <dbReference type="ARBA" id="ARBA00004418"/>
    </source>
</evidence>
<evidence type="ECO:0000259" key="5">
    <source>
        <dbReference type="Pfam" id="PF00496"/>
    </source>
</evidence>
<dbReference type="InterPro" id="IPR030678">
    <property type="entry name" value="Peptide/Ni-bd"/>
</dbReference>
<dbReference type="Gene3D" id="3.40.190.10">
    <property type="entry name" value="Periplasmic binding protein-like II"/>
    <property type="match status" value="1"/>
</dbReference>
<keyword evidence="7" id="KW-1185">Reference proteome</keyword>
<dbReference type="Pfam" id="PF00496">
    <property type="entry name" value="SBP_bac_5"/>
    <property type="match status" value="1"/>
</dbReference>
<dbReference type="CDD" id="cd08517">
    <property type="entry name" value="PBP2_NikA_DppA_OppA_like_13"/>
    <property type="match status" value="1"/>
</dbReference>
<gene>
    <name evidence="6" type="ORF">ACFPN9_25535</name>
</gene>
<reference evidence="7" key="1">
    <citation type="journal article" date="2019" name="Int. J. Syst. Evol. Microbiol.">
        <title>The Global Catalogue of Microorganisms (GCM) 10K type strain sequencing project: providing services to taxonomists for standard genome sequencing and annotation.</title>
        <authorList>
            <consortium name="The Broad Institute Genomics Platform"/>
            <consortium name="The Broad Institute Genome Sequencing Center for Infectious Disease"/>
            <person name="Wu L."/>
            <person name="Ma J."/>
        </authorList>
    </citation>
    <scope>NUCLEOTIDE SEQUENCE [LARGE SCALE GENOMIC DNA]</scope>
    <source>
        <strain evidence="7">CCUG 43117</strain>
    </source>
</reference>
<organism evidence="6 7">
    <name type="scientific">Bosea massiliensis</name>
    <dbReference type="NCBI Taxonomy" id="151419"/>
    <lineage>
        <taxon>Bacteria</taxon>
        <taxon>Pseudomonadati</taxon>
        <taxon>Pseudomonadota</taxon>
        <taxon>Alphaproteobacteria</taxon>
        <taxon>Hyphomicrobiales</taxon>
        <taxon>Boseaceae</taxon>
        <taxon>Bosea</taxon>
    </lineage>
</organism>
<comment type="caution">
    <text evidence="6">The sequence shown here is derived from an EMBL/GenBank/DDBJ whole genome shotgun (WGS) entry which is preliminary data.</text>
</comment>
<dbReference type="Gene3D" id="3.10.105.10">
    <property type="entry name" value="Dipeptide-binding Protein, Domain 3"/>
    <property type="match status" value="1"/>
</dbReference>
<dbReference type="InterPro" id="IPR000914">
    <property type="entry name" value="SBP_5_dom"/>
</dbReference>
<keyword evidence="3 4" id="KW-0732">Signal</keyword>
<evidence type="ECO:0000256" key="2">
    <source>
        <dbReference type="ARBA" id="ARBA00005695"/>
    </source>
</evidence>
<comment type="subcellular location">
    <subcellularLocation>
        <location evidence="1">Periplasm</location>
    </subcellularLocation>
</comment>
<comment type="similarity">
    <text evidence="2">Belongs to the bacterial solute-binding protein 5 family.</text>
</comment>
<proteinExistence type="inferred from homology"/>
<dbReference type="PROSITE" id="PS51318">
    <property type="entry name" value="TAT"/>
    <property type="match status" value="1"/>
</dbReference>
<dbReference type="EMBL" id="JBHSLU010000104">
    <property type="protein sequence ID" value="MFC5508604.1"/>
    <property type="molecule type" value="Genomic_DNA"/>
</dbReference>
<dbReference type="PANTHER" id="PTHR30290">
    <property type="entry name" value="PERIPLASMIC BINDING COMPONENT OF ABC TRANSPORTER"/>
    <property type="match status" value="1"/>
</dbReference>
<protein>
    <submittedName>
        <fullName evidence="6">ABC transporter substrate-binding protein</fullName>
    </submittedName>
</protein>
<dbReference type="PANTHER" id="PTHR30290:SF38">
    <property type="entry name" value="D,D-DIPEPTIDE-BINDING PERIPLASMIC PROTEIN DDPA-RELATED"/>
    <property type="match status" value="1"/>
</dbReference>
<dbReference type="RefSeq" id="WP_377817832.1">
    <property type="nucleotide sequence ID" value="NZ_JBHSLU010000104.1"/>
</dbReference>
<sequence length="540" mass="59252">MSNIRALAASRRQLLLGSAASALVATMAFPALAQSAPGTPKRGGALTLAVSPEPTTLVALTTTGGSERKLSAKVIEGLLSYDEKLDPKPQLATAWSIDPTGTRYTFTLRQGVRWHDGKNFTAEDVAASIRILQKSHPRGRTVFQNVTDIEIADPHTVTIVLSKPAPYLLYALAASESPIVPAHLYKDGDVQKNRANTAPVGTGPYRFSNWVRGSHATFVRNPDYWDTSKPHIDRLTVRFIPDAGARAAALEAGEVDLASENPVPLADLDRLRKLPNLTATSEGYTYNANGRRLEFNLDNPYLADAGVRQAVAHAINRVQLAEVVYLGYASPVVSPISPLLARFHTNDIEQYGFDVARAEKLLDEAGYPRKEGGARFSLPLDYNPYASDYGAVANFLRDALDKIGIRVTVRAQDFGSYVRRIFTERDFAFHVTGMSNLFDPTVGVQRIYWSQSFKPGVPFSNGSHYSNVEVDRLLEAAAIEPDEAKRRDLFVEFQKIVSRDIPVVNLVTIQEFTVGARKVRDHSITADGVNGNFADVWIAQ</sequence>
<dbReference type="PIRSF" id="PIRSF002741">
    <property type="entry name" value="MppA"/>
    <property type="match status" value="1"/>
</dbReference>
<evidence type="ECO:0000256" key="4">
    <source>
        <dbReference type="SAM" id="SignalP"/>
    </source>
</evidence>